<protein>
    <submittedName>
        <fullName evidence="2">Uncharacterized protein</fullName>
    </submittedName>
</protein>
<reference evidence="2" key="1">
    <citation type="submission" date="2020-02" db="EMBL/GenBank/DDBJ databases">
        <authorList>
            <person name="Meier V. D."/>
        </authorList>
    </citation>
    <scope>NUCLEOTIDE SEQUENCE</scope>
    <source>
        <strain evidence="2">AVDCRST_MAG91</strain>
    </source>
</reference>
<proteinExistence type="predicted"/>
<feature type="non-terminal residue" evidence="2">
    <location>
        <position position="1"/>
    </location>
</feature>
<evidence type="ECO:0000313" key="2">
    <source>
        <dbReference type="EMBL" id="CAA9519292.1"/>
    </source>
</evidence>
<feature type="non-terminal residue" evidence="2">
    <location>
        <position position="30"/>
    </location>
</feature>
<dbReference type="EMBL" id="CADCVX010000384">
    <property type="protein sequence ID" value="CAA9519292.1"/>
    <property type="molecule type" value="Genomic_DNA"/>
</dbReference>
<gene>
    <name evidence="2" type="ORF">AVDCRST_MAG91-2097</name>
</gene>
<evidence type="ECO:0000256" key="1">
    <source>
        <dbReference type="SAM" id="MobiDB-lite"/>
    </source>
</evidence>
<name>A0A6J4TBC2_9SPHN</name>
<accession>A0A6J4TBC2</accession>
<organism evidence="2">
    <name type="scientific">uncultured Sphingomonadaceae bacterium</name>
    <dbReference type="NCBI Taxonomy" id="169976"/>
    <lineage>
        <taxon>Bacteria</taxon>
        <taxon>Pseudomonadati</taxon>
        <taxon>Pseudomonadota</taxon>
        <taxon>Alphaproteobacteria</taxon>
        <taxon>Sphingomonadales</taxon>
        <taxon>Sphingomonadaceae</taxon>
        <taxon>environmental samples</taxon>
    </lineage>
</organism>
<feature type="region of interest" description="Disordered" evidence="1">
    <location>
        <begin position="1"/>
        <end position="30"/>
    </location>
</feature>
<dbReference type="AlphaFoldDB" id="A0A6J4TBC2"/>
<sequence length="30" mass="3456">EEISLSGVRRDRRSIDGPGGQRSRNARHHR</sequence>